<reference evidence="8 9" key="1">
    <citation type="submission" date="2021-03" db="EMBL/GenBank/DDBJ databases">
        <title>Genomic Encyclopedia of Type Strains, Phase IV (KMG-IV): sequencing the most valuable type-strain genomes for metagenomic binning, comparative biology and taxonomic classification.</title>
        <authorList>
            <person name="Goeker M."/>
        </authorList>
    </citation>
    <scope>NUCLEOTIDE SEQUENCE [LARGE SCALE GENOMIC DNA]</scope>
    <source>
        <strain evidence="8 9">DSM 101953</strain>
    </source>
</reference>
<evidence type="ECO:0000256" key="2">
    <source>
        <dbReference type="ARBA" id="ARBA00011344"/>
    </source>
</evidence>
<dbReference type="InterPro" id="IPR039425">
    <property type="entry name" value="RNA_pol_sigma-70-like"/>
</dbReference>
<organism evidence="8 9">
    <name type="scientific">Paenibacillus silagei</name>
    <dbReference type="NCBI Taxonomy" id="1670801"/>
    <lineage>
        <taxon>Bacteria</taxon>
        <taxon>Bacillati</taxon>
        <taxon>Bacillota</taxon>
        <taxon>Bacilli</taxon>
        <taxon>Bacillales</taxon>
        <taxon>Paenibacillaceae</taxon>
        <taxon>Paenibacillus</taxon>
    </lineage>
</organism>
<accession>A0ABS4NJY1</accession>
<dbReference type="InterPro" id="IPR013325">
    <property type="entry name" value="RNA_pol_sigma_r2"/>
</dbReference>
<dbReference type="Proteomes" id="UP000773462">
    <property type="component" value="Unassembled WGS sequence"/>
</dbReference>
<dbReference type="PANTHER" id="PTHR43133:SF65">
    <property type="entry name" value="ECF RNA POLYMERASE SIGMA FACTOR SIGG"/>
    <property type="match status" value="1"/>
</dbReference>
<evidence type="ECO:0000259" key="7">
    <source>
        <dbReference type="Pfam" id="PF08281"/>
    </source>
</evidence>
<sequence length="329" mass="37143">MKERLSEVNYNHETDETHEILNGLEDMRSELIGYCYRMMGSIFEAEDAVQDTIIRAWKHQEQMRQQASLRAWVYRIATNVCLDRLRSAKRRALPMDLSEPAAVVTEPRESLPQHSWIWPAPGYVDDPGNILVSRETLRLSFIALLQLLPPRQRAVLILQEVFRWSAAETAGALEMTVAAVNSAVQRARATMAKAQLRSEALQADDDEVDEGLITLYVEAFEQYNINALLALFQENGSLSMPPFTMWVQGGANLAAFYQITRSHCVGSRMMPVRVNGNRPAFAQYVPSGEDGLLVPWAIHVLELSGGKIAHVHHFIDAELFICFGLPEHR</sequence>
<protein>
    <submittedName>
        <fullName evidence="8">RNA polymerase sigma-70 factor (ECF subfamily)</fullName>
    </submittedName>
</protein>
<evidence type="ECO:0000313" key="8">
    <source>
        <dbReference type="EMBL" id="MBP2110358.1"/>
    </source>
</evidence>
<name>A0ABS4NJY1_9BACL</name>
<dbReference type="NCBIfam" id="TIGR02937">
    <property type="entry name" value="sigma70-ECF"/>
    <property type="match status" value="1"/>
</dbReference>
<dbReference type="InterPro" id="IPR014284">
    <property type="entry name" value="RNA_pol_sigma-70_dom"/>
</dbReference>
<dbReference type="InterPro" id="IPR007627">
    <property type="entry name" value="RNA_pol_sigma70_r2"/>
</dbReference>
<keyword evidence="4" id="KW-0731">Sigma factor</keyword>
<dbReference type="Pfam" id="PF04542">
    <property type="entry name" value="Sigma70_r2"/>
    <property type="match status" value="1"/>
</dbReference>
<dbReference type="PANTHER" id="PTHR43133">
    <property type="entry name" value="RNA POLYMERASE ECF-TYPE SIGMA FACTO"/>
    <property type="match status" value="1"/>
</dbReference>
<comment type="caution">
    <text evidence="8">The sequence shown here is derived from an EMBL/GenBank/DDBJ whole genome shotgun (WGS) entry which is preliminary data.</text>
</comment>
<comment type="subunit">
    <text evidence="2">Interacts transiently with the RNA polymerase catalytic core formed by RpoA, RpoB, RpoC and RpoZ (2 alpha, 1 beta, 1 beta' and 1 omega subunit) to form the RNA polymerase holoenzyme that can initiate transcription.</text>
</comment>
<dbReference type="NCBIfam" id="TIGR02960">
    <property type="entry name" value="SigX5"/>
    <property type="match status" value="1"/>
</dbReference>
<dbReference type="Gene3D" id="1.10.1740.10">
    <property type="match status" value="1"/>
</dbReference>
<keyword evidence="3" id="KW-0805">Transcription regulation</keyword>
<dbReference type="InterPro" id="IPR036388">
    <property type="entry name" value="WH-like_DNA-bd_sf"/>
</dbReference>
<dbReference type="SUPFAM" id="SSF88659">
    <property type="entry name" value="Sigma3 and sigma4 domains of RNA polymerase sigma factors"/>
    <property type="match status" value="1"/>
</dbReference>
<dbReference type="SUPFAM" id="SSF54427">
    <property type="entry name" value="NTF2-like"/>
    <property type="match status" value="1"/>
</dbReference>
<dbReference type="Gene3D" id="3.10.450.50">
    <property type="match status" value="1"/>
</dbReference>
<evidence type="ECO:0000256" key="1">
    <source>
        <dbReference type="ARBA" id="ARBA00010641"/>
    </source>
</evidence>
<dbReference type="InterPro" id="IPR032710">
    <property type="entry name" value="NTF2-like_dom_sf"/>
</dbReference>
<dbReference type="Pfam" id="PF08281">
    <property type="entry name" value="Sigma70_r4_2"/>
    <property type="match status" value="1"/>
</dbReference>
<evidence type="ECO:0000256" key="4">
    <source>
        <dbReference type="ARBA" id="ARBA00023082"/>
    </source>
</evidence>
<evidence type="ECO:0000256" key="3">
    <source>
        <dbReference type="ARBA" id="ARBA00023015"/>
    </source>
</evidence>
<evidence type="ECO:0000259" key="6">
    <source>
        <dbReference type="Pfam" id="PF04542"/>
    </source>
</evidence>
<keyword evidence="5" id="KW-0804">Transcription</keyword>
<feature type="domain" description="RNA polymerase sigma-70 region 2" evidence="6">
    <location>
        <begin position="27"/>
        <end position="91"/>
    </location>
</feature>
<proteinExistence type="inferred from homology"/>
<dbReference type="NCBIfam" id="NF006089">
    <property type="entry name" value="PRK08241.1"/>
    <property type="match status" value="1"/>
</dbReference>
<dbReference type="Gene3D" id="1.10.10.10">
    <property type="entry name" value="Winged helix-like DNA-binding domain superfamily/Winged helix DNA-binding domain"/>
    <property type="match status" value="1"/>
</dbReference>
<dbReference type="EMBL" id="JAGGLV010000001">
    <property type="protein sequence ID" value="MBP2110358.1"/>
    <property type="molecule type" value="Genomic_DNA"/>
</dbReference>
<comment type="similarity">
    <text evidence="1">Belongs to the sigma-70 factor family. ECF subfamily.</text>
</comment>
<dbReference type="InterPro" id="IPR013249">
    <property type="entry name" value="RNA_pol_sigma70_r4_t2"/>
</dbReference>
<evidence type="ECO:0000256" key="5">
    <source>
        <dbReference type="ARBA" id="ARBA00023163"/>
    </source>
</evidence>
<evidence type="ECO:0000313" key="9">
    <source>
        <dbReference type="Proteomes" id="UP000773462"/>
    </source>
</evidence>
<feature type="domain" description="RNA polymerase sigma factor 70 region 4 type 2" evidence="7">
    <location>
        <begin position="140"/>
        <end position="191"/>
    </location>
</feature>
<dbReference type="SUPFAM" id="SSF88946">
    <property type="entry name" value="Sigma2 domain of RNA polymerase sigma factors"/>
    <property type="match status" value="1"/>
</dbReference>
<gene>
    <name evidence="8" type="ORF">J2Z70_000497</name>
</gene>
<keyword evidence="9" id="KW-1185">Reference proteome</keyword>
<dbReference type="InterPro" id="IPR014305">
    <property type="entry name" value="RNA_pol_sigma-G_actinobac"/>
</dbReference>
<dbReference type="RefSeq" id="WP_209868910.1">
    <property type="nucleotide sequence ID" value="NZ_JAGGLV010000001.1"/>
</dbReference>
<dbReference type="InterPro" id="IPR013324">
    <property type="entry name" value="RNA_pol_sigma_r3/r4-like"/>
</dbReference>